<evidence type="ECO:0000313" key="2">
    <source>
        <dbReference type="Proteomes" id="UP000189935"/>
    </source>
</evidence>
<evidence type="ECO:0000313" key="1">
    <source>
        <dbReference type="EMBL" id="SHK58509.1"/>
    </source>
</evidence>
<dbReference type="Proteomes" id="UP000189935">
    <property type="component" value="Chromosome I"/>
</dbReference>
<accession>A0A1M6TNN2</accession>
<organism evidence="1 2">
    <name type="scientific">Bradyrhizobium lablabi</name>
    <dbReference type="NCBI Taxonomy" id="722472"/>
    <lineage>
        <taxon>Bacteria</taxon>
        <taxon>Pseudomonadati</taxon>
        <taxon>Pseudomonadota</taxon>
        <taxon>Alphaproteobacteria</taxon>
        <taxon>Hyphomicrobiales</taxon>
        <taxon>Nitrobacteraceae</taxon>
        <taxon>Bradyrhizobium</taxon>
    </lineage>
</organism>
<gene>
    <name evidence="1" type="ORF">SAMN05444159_3645</name>
</gene>
<reference evidence="1 2" key="1">
    <citation type="submission" date="2016-11" db="EMBL/GenBank/DDBJ databases">
        <authorList>
            <person name="Jaros S."/>
            <person name="Januszkiewicz K."/>
            <person name="Wedrychowicz H."/>
        </authorList>
    </citation>
    <scope>NUCLEOTIDE SEQUENCE [LARGE SCALE GENOMIC DNA]</scope>
    <source>
        <strain evidence="1 2">GAS499</strain>
    </source>
</reference>
<sequence length="74" mass="8062">MVQRTDIAGNVRCSMGQISPGDSGLCRHARTSALIAKSYLSEPLPVAHFGGNNRGRLLVTAVPRCMRSLWRPAR</sequence>
<dbReference type="AlphaFoldDB" id="A0A1M6TNN2"/>
<name>A0A1M6TNN2_9BRAD</name>
<dbReference type="EMBL" id="LT670844">
    <property type="protein sequence ID" value="SHK58509.1"/>
    <property type="molecule type" value="Genomic_DNA"/>
</dbReference>
<proteinExistence type="predicted"/>
<protein>
    <submittedName>
        <fullName evidence="1">Uncharacterized protein</fullName>
    </submittedName>
</protein>